<keyword evidence="4 6" id="KW-0819">tRNA processing</keyword>
<evidence type="ECO:0000256" key="2">
    <source>
        <dbReference type="ARBA" id="ARBA00008320"/>
    </source>
</evidence>
<dbReference type="PANTHER" id="PTHR12945:SF0">
    <property type="entry name" value="TRNA (ADENINE(58)-N(1))-METHYLTRANSFERASE NON-CATALYTIC SUBUNIT TRM6"/>
    <property type="match status" value="1"/>
</dbReference>
<evidence type="ECO:0000256" key="1">
    <source>
        <dbReference type="ARBA" id="ARBA00004123"/>
    </source>
</evidence>
<organism evidence="8 9">
    <name type="scientific">Saccharomycodes ludwigii</name>
    <dbReference type="NCBI Taxonomy" id="36035"/>
    <lineage>
        <taxon>Eukaryota</taxon>
        <taxon>Fungi</taxon>
        <taxon>Dikarya</taxon>
        <taxon>Ascomycota</taxon>
        <taxon>Saccharomycotina</taxon>
        <taxon>Saccharomycetes</taxon>
        <taxon>Saccharomycodales</taxon>
        <taxon>Saccharomycodaceae</taxon>
        <taxon>Saccharomycodes</taxon>
    </lineage>
</organism>
<reference evidence="9" key="1">
    <citation type="submission" date="2018-06" db="EMBL/GenBank/DDBJ databases">
        <authorList>
            <person name="Guldener U."/>
        </authorList>
    </citation>
    <scope>NUCLEOTIDE SEQUENCE [LARGE SCALE GENOMIC DNA]</scope>
    <source>
        <strain evidence="9">UTAD17</strain>
    </source>
</reference>
<name>A0A376B7K1_9ASCO</name>
<evidence type="ECO:0000256" key="4">
    <source>
        <dbReference type="ARBA" id="ARBA00022694"/>
    </source>
</evidence>
<comment type="subcellular location">
    <subcellularLocation>
        <location evidence="1 6">Nucleus</location>
    </subcellularLocation>
</comment>
<accession>A0A376B7K1</accession>
<comment type="subunit">
    <text evidence="6">Heterotetramer.</text>
</comment>
<evidence type="ECO:0000313" key="9">
    <source>
        <dbReference type="Proteomes" id="UP000262825"/>
    </source>
</evidence>
<dbReference type="PANTHER" id="PTHR12945">
    <property type="entry name" value="TRANSLATION INITIATION FACTOR EIF3-RELATED"/>
    <property type="match status" value="1"/>
</dbReference>
<dbReference type="Proteomes" id="UP000262825">
    <property type="component" value="Unassembled WGS sequence"/>
</dbReference>
<evidence type="ECO:0000256" key="6">
    <source>
        <dbReference type="PIRNR" id="PIRNR038170"/>
    </source>
</evidence>
<proteinExistence type="inferred from homology"/>
<dbReference type="GO" id="GO:0031515">
    <property type="term" value="C:tRNA (m1A) methyltransferase complex"/>
    <property type="evidence" value="ECO:0007669"/>
    <property type="project" value="UniProtKB-UniRule"/>
</dbReference>
<dbReference type="InterPro" id="IPR017423">
    <property type="entry name" value="TRM6"/>
</dbReference>
<evidence type="ECO:0000256" key="5">
    <source>
        <dbReference type="ARBA" id="ARBA00023242"/>
    </source>
</evidence>
<sequence>MDPSTHITLGQQVLIKLPSNNSKICELKANEVINLGKFGAFKVNDIIGYQLGTTFEIYYEDKDTEEQDPNLISSKDKVVTDAKPKNNHKRERKDKFPKKPAGKVRIIKSSTFKSSLPPSTDEILPNTNSSKNNEQLIDIGSEAQKLSMKDIEELKKQSMSGEAIIAKMVSSHENFHKKTIYSQEKYLKRKKQKFEKFFKVEYLNPGNLLQYLLDKGDILRVLDISWESLEILLNLANIQPTGKYLVCDETGGLIVYAIMERMFKGLNTNGNGDDIAGEIVLVHENEHPNLDLLKYSNFSAEFIEKHVKTLSMLDYLEPPTKLEVESLFVALTEEQISNLKPAKKGAYYRSLKFYERSLENIKLSQSKYDGLIVASTLHLPSLIPRLSANVHGSRPIVCYSQFKEVLLELSHLLYDDTNYLAPSLLETRCRPYQTIRGRLHPLMTMRGGGGYLLWCQKVLPANFDHI</sequence>
<keyword evidence="9" id="KW-1185">Reference proteome</keyword>
<dbReference type="GO" id="GO:0005634">
    <property type="term" value="C:nucleus"/>
    <property type="evidence" value="ECO:0007669"/>
    <property type="project" value="UniProtKB-SubCell"/>
</dbReference>
<dbReference type="AlphaFoldDB" id="A0A376B7K1"/>
<keyword evidence="5 6" id="KW-0539">Nucleus</keyword>
<keyword evidence="8" id="KW-0489">Methyltransferase</keyword>
<dbReference type="Pfam" id="PF04189">
    <property type="entry name" value="Gcd10p"/>
    <property type="match status" value="1"/>
</dbReference>
<gene>
    <name evidence="8" type="ORF">SCODWIG_01851</name>
</gene>
<dbReference type="GO" id="GO:0008168">
    <property type="term" value="F:methyltransferase activity"/>
    <property type="evidence" value="ECO:0007669"/>
    <property type="project" value="UniProtKB-KW"/>
</dbReference>
<evidence type="ECO:0000313" key="8">
    <source>
        <dbReference type="EMBL" id="SSD60090.1"/>
    </source>
</evidence>
<protein>
    <recommendedName>
        <fullName evidence="3 6">tRNA (adenine(58)-N(1))-methyltransferase non-catalytic subunit TRM6</fullName>
    </recommendedName>
</protein>
<comment type="similarity">
    <text evidence="2 6">Belongs to the TRM6/GCD10 family.</text>
</comment>
<keyword evidence="8" id="KW-0808">Transferase</keyword>
<dbReference type="VEuPathDB" id="FungiDB:SCODWIG_01851"/>
<comment type="function">
    <text evidence="6">Substrate-binding subunit of tRNA (adenine-N1-)-methyltransferase, which catalyzes the formation of N1-methyladenine at position 58 (m1A58) in initiator methionyl-tRNA.</text>
</comment>
<dbReference type="EMBL" id="UFAJ01000268">
    <property type="protein sequence ID" value="SSD60090.1"/>
    <property type="molecule type" value="Genomic_DNA"/>
</dbReference>
<dbReference type="GO" id="GO:0030488">
    <property type="term" value="P:tRNA methylation"/>
    <property type="evidence" value="ECO:0007669"/>
    <property type="project" value="InterPro"/>
</dbReference>
<dbReference type="Gene3D" id="3.10.330.20">
    <property type="match status" value="1"/>
</dbReference>
<feature type="region of interest" description="Disordered" evidence="7">
    <location>
        <begin position="76"/>
        <end position="101"/>
    </location>
</feature>
<feature type="region of interest" description="Disordered" evidence="7">
    <location>
        <begin position="114"/>
        <end position="133"/>
    </location>
</feature>
<dbReference type="PIRSF" id="PIRSF038170">
    <property type="entry name" value="tRNA_m1A_mtfrase"/>
    <property type="match status" value="1"/>
</dbReference>
<evidence type="ECO:0000256" key="3">
    <source>
        <dbReference type="ARBA" id="ARBA00021704"/>
    </source>
</evidence>
<feature type="compositionally biased region" description="Basic residues" evidence="7">
    <location>
        <begin position="85"/>
        <end position="101"/>
    </location>
</feature>
<evidence type="ECO:0000256" key="7">
    <source>
        <dbReference type="SAM" id="MobiDB-lite"/>
    </source>
</evidence>